<accession>A0AAD5YZN2</accession>
<keyword evidence="2" id="KW-1185">Reference proteome</keyword>
<name>A0AAD5YZN2_9AGAR</name>
<reference evidence="1" key="1">
    <citation type="submission" date="2022-07" db="EMBL/GenBank/DDBJ databases">
        <title>Genome Sequence of Leucocoprinus birnbaumii.</title>
        <authorList>
            <person name="Buettner E."/>
        </authorList>
    </citation>
    <scope>NUCLEOTIDE SEQUENCE</scope>
    <source>
        <strain evidence="1">VT141</strain>
    </source>
</reference>
<protein>
    <submittedName>
        <fullName evidence="1">Uncharacterized protein</fullName>
    </submittedName>
</protein>
<dbReference type="Proteomes" id="UP001213000">
    <property type="component" value="Unassembled WGS sequence"/>
</dbReference>
<proteinExistence type="predicted"/>
<gene>
    <name evidence="1" type="ORF">NP233_g1429</name>
</gene>
<evidence type="ECO:0000313" key="1">
    <source>
        <dbReference type="EMBL" id="KAJ3574928.1"/>
    </source>
</evidence>
<comment type="caution">
    <text evidence="1">The sequence shown here is derived from an EMBL/GenBank/DDBJ whole genome shotgun (WGS) entry which is preliminary data.</text>
</comment>
<organism evidence="1 2">
    <name type="scientific">Leucocoprinus birnbaumii</name>
    <dbReference type="NCBI Taxonomy" id="56174"/>
    <lineage>
        <taxon>Eukaryota</taxon>
        <taxon>Fungi</taxon>
        <taxon>Dikarya</taxon>
        <taxon>Basidiomycota</taxon>
        <taxon>Agaricomycotina</taxon>
        <taxon>Agaricomycetes</taxon>
        <taxon>Agaricomycetidae</taxon>
        <taxon>Agaricales</taxon>
        <taxon>Agaricineae</taxon>
        <taxon>Agaricaceae</taxon>
        <taxon>Leucocoprinus</taxon>
    </lineage>
</organism>
<dbReference type="EMBL" id="JANIEX010000053">
    <property type="protein sequence ID" value="KAJ3574928.1"/>
    <property type="molecule type" value="Genomic_DNA"/>
</dbReference>
<dbReference type="AlphaFoldDB" id="A0AAD5YZN2"/>
<sequence>MSPTNYPGIINLHEDALLAVLATPNFRNLLRLRYTSTAMHRAVGEAVRYRVLSALSPFLTTPGSFLDVLGQSNAVVSGSCALSVLLDSGFAPKNLDIYVPEESLHILLRYLKGEYYSSSEALPLDTKAYYTKYLTRQLRYTRPSNASSEHAVVQIHVTHTTSALLAVLTADLSCLMNVITAHGIMSLYPFLTFDHVAVPNIITGTSHRPPLGLCEGLSRHAGTFNSPRLLTYQIQRGFTITNHLTIRQRVTIAGMRYLTDRHALHLPFHPETVHVFDKELEDIRWVYNNYSFNDGHWPGVADFTHFEGGTRY</sequence>
<evidence type="ECO:0000313" key="2">
    <source>
        <dbReference type="Proteomes" id="UP001213000"/>
    </source>
</evidence>